<comment type="caution">
    <text evidence="1">The sequence shown here is derived from an EMBL/GenBank/DDBJ whole genome shotgun (WGS) entry which is preliminary data.</text>
</comment>
<keyword evidence="2" id="KW-1185">Reference proteome</keyword>
<evidence type="ECO:0000313" key="1">
    <source>
        <dbReference type="EMBL" id="KAK3290981.1"/>
    </source>
</evidence>
<dbReference type="RefSeq" id="XP_062654495.1">
    <property type="nucleotide sequence ID" value="XM_062804839.1"/>
</dbReference>
<protein>
    <submittedName>
        <fullName evidence="1">Uncharacterized protein</fullName>
    </submittedName>
</protein>
<dbReference type="EMBL" id="JAUEPN010000011">
    <property type="protein sequence ID" value="KAK3290981.1"/>
    <property type="molecule type" value="Genomic_DNA"/>
</dbReference>
<name>A0AAE0H6X9_9PEZI</name>
<dbReference type="AlphaFoldDB" id="A0AAE0H6X9"/>
<reference evidence="1" key="1">
    <citation type="journal article" date="2023" name="Mol. Phylogenet. Evol.">
        <title>Genome-scale phylogeny and comparative genomics of the fungal order Sordariales.</title>
        <authorList>
            <person name="Hensen N."/>
            <person name="Bonometti L."/>
            <person name="Westerberg I."/>
            <person name="Brannstrom I.O."/>
            <person name="Guillou S."/>
            <person name="Cros-Aarteil S."/>
            <person name="Calhoun S."/>
            <person name="Haridas S."/>
            <person name="Kuo A."/>
            <person name="Mondo S."/>
            <person name="Pangilinan J."/>
            <person name="Riley R."/>
            <person name="LaButti K."/>
            <person name="Andreopoulos B."/>
            <person name="Lipzen A."/>
            <person name="Chen C."/>
            <person name="Yan M."/>
            <person name="Daum C."/>
            <person name="Ng V."/>
            <person name="Clum A."/>
            <person name="Steindorff A."/>
            <person name="Ohm R.A."/>
            <person name="Martin F."/>
            <person name="Silar P."/>
            <person name="Natvig D.O."/>
            <person name="Lalanne C."/>
            <person name="Gautier V."/>
            <person name="Ament-Velasquez S.L."/>
            <person name="Kruys A."/>
            <person name="Hutchinson M.I."/>
            <person name="Powell A.J."/>
            <person name="Barry K."/>
            <person name="Miller A.N."/>
            <person name="Grigoriev I.V."/>
            <person name="Debuchy R."/>
            <person name="Gladieux P."/>
            <person name="Hiltunen Thoren M."/>
            <person name="Johannesson H."/>
        </authorList>
    </citation>
    <scope>NUCLEOTIDE SEQUENCE</scope>
    <source>
        <strain evidence="1">CBS 168.71</strain>
    </source>
</reference>
<evidence type="ECO:0000313" key="2">
    <source>
        <dbReference type="Proteomes" id="UP001278766"/>
    </source>
</evidence>
<dbReference type="Proteomes" id="UP001278766">
    <property type="component" value="Unassembled WGS sequence"/>
</dbReference>
<reference evidence="1" key="2">
    <citation type="submission" date="2023-06" db="EMBL/GenBank/DDBJ databases">
        <authorList>
            <consortium name="Lawrence Berkeley National Laboratory"/>
            <person name="Haridas S."/>
            <person name="Hensen N."/>
            <person name="Bonometti L."/>
            <person name="Westerberg I."/>
            <person name="Brannstrom I.O."/>
            <person name="Guillou S."/>
            <person name="Cros-Aarteil S."/>
            <person name="Calhoun S."/>
            <person name="Kuo A."/>
            <person name="Mondo S."/>
            <person name="Pangilinan J."/>
            <person name="Riley R."/>
            <person name="Labutti K."/>
            <person name="Andreopoulos B."/>
            <person name="Lipzen A."/>
            <person name="Chen C."/>
            <person name="Yanf M."/>
            <person name="Daum C."/>
            <person name="Ng V."/>
            <person name="Clum A."/>
            <person name="Steindorff A."/>
            <person name="Ohm R."/>
            <person name="Martin F."/>
            <person name="Silar P."/>
            <person name="Natvig D."/>
            <person name="Lalanne C."/>
            <person name="Gautier V."/>
            <person name="Ament-Velasquez S.L."/>
            <person name="Kruys A."/>
            <person name="Hutchinson M.I."/>
            <person name="Powell A.J."/>
            <person name="Barry K."/>
            <person name="Miller A.N."/>
            <person name="Grigoriev I.V."/>
            <person name="Debuchy R."/>
            <person name="Gladieux P."/>
            <person name="Thoren M.H."/>
            <person name="Johannesson H."/>
        </authorList>
    </citation>
    <scope>NUCLEOTIDE SEQUENCE</scope>
    <source>
        <strain evidence="1">CBS 168.71</strain>
    </source>
</reference>
<gene>
    <name evidence="1" type="ORF">B0H64DRAFT_411079</name>
</gene>
<proteinExistence type="predicted"/>
<accession>A0AAE0H6X9</accession>
<organism evidence="1 2">
    <name type="scientific">Chaetomium fimeti</name>
    <dbReference type="NCBI Taxonomy" id="1854472"/>
    <lineage>
        <taxon>Eukaryota</taxon>
        <taxon>Fungi</taxon>
        <taxon>Dikarya</taxon>
        <taxon>Ascomycota</taxon>
        <taxon>Pezizomycotina</taxon>
        <taxon>Sordariomycetes</taxon>
        <taxon>Sordariomycetidae</taxon>
        <taxon>Sordariales</taxon>
        <taxon>Chaetomiaceae</taxon>
        <taxon>Chaetomium</taxon>
    </lineage>
</organism>
<sequence>MDFLRTQPLPVFPPRNTAKTEYGWLGNAWVAKSRAVSGCQPKCCRNWVHNSNPYSFRFTAGSMERYALRALLCHLERETSSTEDWCLSHIRNVWDILALAVLHDEPGVFRYCIRATSPLEGWEPFTPWLFYFLECASGKIMVKFLTILCEEGVFSVDMMEFAFKHNITGIPDLISQQRPDITSQHCLLRAIALEKNGTVCNLLSQGIWHDRAFATAVGTRNVSVCSLLVGFLCQLGFGDLWHYFRMRPESMRAIPPDGLRFLHGTWTYCCEPNMDRTPNGSSSLTFEDFLDNHSSENCHDFPWDVFGRHLLNFSDIIPSAQTFTVRRRFDAAHGSSSRRMMGLGIAFTLKTFCSELVGFGDQKSGDHRPPALQNLCHYRLVWRHGIRAIRRLMTGTPPRTGYEMLTLLMSTYAMAVAGCSPLQSAFDRVQFVQDLARWRHVLCVDQQQIFDVVTAVLWDFDPSQWNMSFPLVQPDELLLSFQDFVRQFIPTIPKQGSRPHDQEMPYQEDELHAVFGEPDYRRGIALVRGRGNALGGSGSGELLPSEFMDPPCSDGSFTTLEQGLDVLTSLAILYDPFWESGPDDSPTPAMLGAFVPVDDENDDGEHHHASTHPEELSSELVVLLLASVAIGLVILALLACRHGVDSHIFGTILSTYLTLARPLEKSYSLLKAFFLSAFPGTTNFAEPHPNAPSFQRRPSFATSSGESHNVVVTSLHPDLGTVEGHHTTLHSIPSSSTPFMENRCVAPSLNRLNSPITLTPERRKIVRIHPQHFSQRRQQIPAFLAPTVPRRSVHWPLETSTAGQLARNLSANGSRAALWAVTSHLAPFSTGKCTSRRAVLGETLCSLGLVAFFSCVWRF</sequence>
<dbReference type="GeneID" id="87841787"/>